<feature type="transmembrane region" description="Helical" evidence="1">
    <location>
        <begin position="87"/>
        <end position="106"/>
    </location>
</feature>
<keyword evidence="3" id="KW-1185">Reference proteome</keyword>
<dbReference type="AlphaFoldDB" id="A0AAE1U044"/>
<evidence type="ECO:0000313" key="3">
    <source>
        <dbReference type="Proteomes" id="UP001292094"/>
    </source>
</evidence>
<organism evidence="2 3">
    <name type="scientific">Petrolisthes manimaculis</name>
    <dbReference type="NCBI Taxonomy" id="1843537"/>
    <lineage>
        <taxon>Eukaryota</taxon>
        <taxon>Metazoa</taxon>
        <taxon>Ecdysozoa</taxon>
        <taxon>Arthropoda</taxon>
        <taxon>Crustacea</taxon>
        <taxon>Multicrustacea</taxon>
        <taxon>Malacostraca</taxon>
        <taxon>Eumalacostraca</taxon>
        <taxon>Eucarida</taxon>
        <taxon>Decapoda</taxon>
        <taxon>Pleocyemata</taxon>
        <taxon>Anomura</taxon>
        <taxon>Galatheoidea</taxon>
        <taxon>Porcellanidae</taxon>
        <taxon>Petrolisthes</taxon>
    </lineage>
</organism>
<name>A0AAE1U044_9EUCA</name>
<gene>
    <name evidence="2" type="ORF">Pmani_026426</name>
</gene>
<protein>
    <submittedName>
        <fullName evidence="2">Uncharacterized protein</fullName>
    </submittedName>
</protein>
<reference evidence="2" key="1">
    <citation type="submission" date="2023-11" db="EMBL/GenBank/DDBJ databases">
        <title>Genome assemblies of two species of porcelain crab, Petrolisthes cinctipes and Petrolisthes manimaculis (Anomura: Porcellanidae).</title>
        <authorList>
            <person name="Angst P."/>
        </authorList>
    </citation>
    <scope>NUCLEOTIDE SEQUENCE</scope>
    <source>
        <strain evidence="2">PB745_02</strain>
        <tissue evidence="2">Gill</tissue>
    </source>
</reference>
<feature type="non-terminal residue" evidence="2">
    <location>
        <position position="1"/>
    </location>
</feature>
<dbReference type="EMBL" id="JAWZYT010002868">
    <property type="protein sequence ID" value="KAK4301429.1"/>
    <property type="molecule type" value="Genomic_DNA"/>
</dbReference>
<keyword evidence="1" id="KW-1133">Transmembrane helix</keyword>
<evidence type="ECO:0000313" key="2">
    <source>
        <dbReference type="EMBL" id="KAK4301429.1"/>
    </source>
</evidence>
<evidence type="ECO:0000256" key="1">
    <source>
        <dbReference type="SAM" id="Phobius"/>
    </source>
</evidence>
<feature type="transmembrane region" description="Helical" evidence="1">
    <location>
        <begin position="113"/>
        <end position="132"/>
    </location>
</feature>
<sequence length="229" mass="25401">SFPYSPPHFFTYLGLPHCSCTSLRFPSSPLYLTRLLSCLLAFLQHLLFPPGSPLTLTSSPCPHLPHLAPIFLILPLSSSPCPDFPHLAPMFLILPLIFLTIFLPFLSLPHLPLIFITFPPIFLIFPPIFSYLPHLSPIFLTFHPSICSSLHLPHPLHFASLYRSTCVTVHLSPASVTRQYGRRSCPPCLPLQIPFKSVKPSRGAATPFMGPNTFIARTLRDTGAQTTPG</sequence>
<keyword evidence="1" id="KW-0812">Transmembrane</keyword>
<accession>A0AAE1U044</accession>
<keyword evidence="1" id="KW-0472">Membrane</keyword>
<dbReference type="Proteomes" id="UP001292094">
    <property type="component" value="Unassembled WGS sequence"/>
</dbReference>
<proteinExistence type="predicted"/>
<comment type="caution">
    <text evidence="2">The sequence shown here is derived from an EMBL/GenBank/DDBJ whole genome shotgun (WGS) entry which is preliminary data.</text>
</comment>